<reference evidence="2" key="1">
    <citation type="journal article" name="DNA Res.">
        <title>The physiological potential of anammox bacteria as revealed by their core genome structure.</title>
        <authorList>
            <person name="Okubo T."/>
            <person name="Toyoda A."/>
            <person name="Fukuhara K."/>
            <person name="Uchiyama I."/>
            <person name="Harigaya Y."/>
            <person name="Kuroiwa M."/>
            <person name="Suzuki T."/>
            <person name="Murakami Y."/>
            <person name="Suwa Y."/>
            <person name="Takami H."/>
        </authorList>
    </citation>
    <scope>NUCLEOTIDE SEQUENCE</scope>
    <source>
        <strain evidence="2">317325-3</strain>
    </source>
</reference>
<dbReference type="CDD" id="cd06558">
    <property type="entry name" value="crotonase-like"/>
    <property type="match status" value="1"/>
</dbReference>
<proteinExistence type="inferred from homology"/>
<dbReference type="Proteomes" id="UP000662914">
    <property type="component" value="Chromosome"/>
</dbReference>
<dbReference type="Gene3D" id="1.10.12.10">
    <property type="entry name" value="Lyase 2-enoyl-coa Hydratase, Chain A, domain 2"/>
    <property type="match status" value="1"/>
</dbReference>
<sequence>MSETILTEIDSGLGIITLNRPERHNAFDDALIRELSESLVKMDTDADVRVVVLSSTGKSFCAGADLNWMKKAAGYSAEETQRDAVELAGMLRLLNDMKKPTVARVQGPAYGGGVGLVAACDIAIAAFDAQFALTEVKLGIIPAVISPYVIGAIGERKARRYMLTAERFSAAEAYRIGLVHEIVPGEAELDEAVGEIVDALLANGPAALGECKALIKAVANRPITSDIIVDTAKRIARVRASAEGREGMAAFLEKRKPNWIQKQ</sequence>
<dbReference type="SUPFAM" id="SSF52096">
    <property type="entry name" value="ClpP/crotonase"/>
    <property type="match status" value="1"/>
</dbReference>
<protein>
    <submittedName>
        <fullName evidence="2">Enoyl-CoA hydratase/isomerase family protein</fullName>
    </submittedName>
</protein>
<accession>A0A809S7F1</accession>
<dbReference type="InterPro" id="IPR051683">
    <property type="entry name" value="Enoyl-CoA_Hydratase/Isomerase"/>
</dbReference>
<dbReference type="AlphaFoldDB" id="A0A809S7F1"/>
<dbReference type="Gene3D" id="3.90.226.10">
    <property type="entry name" value="2-enoyl-CoA Hydratase, Chain A, domain 1"/>
    <property type="match status" value="1"/>
</dbReference>
<evidence type="ECO:0000256" key="1">
    <source>
        <dbReference type="ARBA" id="ARBA00005254"/>
    </source>
</evidence>
<dbReference type="PANTHER" id="PTHR42964">
    <property type="entry name" value="ENOYL-COA HYDRATASE"/>
    <property type="match status" value="1"/>
</dbReference>
<dbReference type="EMBL" id="AP021857">
    <property type="protein sequence ID" value="BBO22241.1"/>
    <property type="molecule type" value="Genomic_DNA"/>
</dbReference>
<organism evidence="2 3">
    <name type="scientific">Candidatus Desulfobacillus denitrificans</name>
    <dbReference type="NCBI Taxonomy" id="2608985"/>
    <lineage>
        <taxon>Bacteria</taxon>
        <taxon>Pseudomonadati</taxon>
        <taxon>Pseudomonadota</taxon>
        <taxon>Betaproteobacteria</taxon>
        <taxon>Candidatus Desulfobacillus</taxon>
    </lineage>
</organism>
<dbReference type="FunFam" id="3.90.226.10:FF:000066">
    <property type="entry name" value="Enoyl-CoA hydratase"/>
    <property type="match status" value="1"/>
</dbReference>
<dbReference type="GO" id="GO:0008300">
    <property type="term" value="P:isoprenoid catabolic process"/>
    <property type="evidence" value="ECO:0007669"/>
    <property type="project" value="TreeGrafter"/>
</dbReference>
<evidence type="ECO:0000313" key="3">
    <source>
        <dbReference type="Proteomes" id="UP000662914"/>
    </source>
</evidence>
<dbReference type="PANTHER" id="PTHR42964:SF1">
    <property type="entry name" value="POLYKETIDE BIOSYNTHESIS ENOYL-COA HYDRATASE PKSH-RELATED"/>
    <property type="match status" value="1"/>
</dbReference>
<keyword evidence="2" id="KW-0413">Isomerase</keyword>
<dbReference type="GO" id="GO:0016853">
    <property type="term" value="F:isomerase activity"/>
    <property type="evidence" value="ECO:0007669"/>
    <property type="project" value="UniProtKB-KW"/>
</dbReference>
<dbReference type="InterPro" id="IPR001753">
    <property type="entry name" value="Enoyl-CoA_hydra/iso"/>
</dbReference>
<name>A0A809S7F1_9PROT</name>
<dbReference type="InterPro" id="IPR014748">
    <property type="entry name" value="Enoyl-CoA_hydra_C"/>
</dbReference>
<dbReference type="InterPro" id="IPR029045">
    <property type="entry name" value="ClpP/crotonase-like_dom_sf"/>
</dbReference>
<dbReference type="Pfam" id="PF00378">
    <property type="entry name" value="ECH_1"/>
    <property type="match status" value="1"/>
</dbReference>
<gene>
    <name evidence="2" type="ORF">DSYM_29400</name>
</gene>
<comment type="similarity">
    <text evidence="1">Belongs to the enoyl-CoA hydratase/isomerase family.</text>
</comment>
<evidence type="ECO:0000313" key="2">
    <source>
        <dbReference type="EMBL" id="BBO22241.1"/>
    </source>
</evidence>
<dbReference type="KEGG" id="ddz:DSYM_29400"/>